<keyword evidence="3" id="KW-0408">Iron</keyword>
<dbReference type="SMART" id="SM00271">
    <property type="entry name" value="DnaJ"/>
    <property type="match status" value="1"/>
</dbReference>
<dbReference type="SUPFAM" id="SSF144217">
    <property type="entry name" value="CSL zinc finger"/>
    <property type="match status" value="1"/>
</dbReference>
<dbReference type="PROSITE" id="PS51074">
    <property type="entry name" value="DPH_MB"/>
    <property type="match status" value="1"/>
</dbReference>
<dbReference type="PANTHER" id="PTHR13582:SF0">
    <property type="entry name" value="M-PHASE PHOSPHOPROTEIN 6"/>
    <property type="match status" value="1"/>
</dbReference>
<dbReference type="InterPro" id="IPR036671">
    <property type="entry name" value="DPH_MB_sf"/>
</dbReference>
<dbReference type="Gene3D" id="3.10.660.10">
    <property type="entry name" value="DPH Zinc finger"/>
    <property type="match status" value="1"/>
</dbReference>
<proteinExistence type="inferred from homology"/>
<dbReference type="EMBL" id="JAWJWF010000046">
    <property type="protein sequence ID" value="KAK6624591.1"/>
    <property type="molecule type" value="Genomic_DNA"/>
</dbReference>
<protein>
    <submittedName>
        <fullName evidence="7">Uncharacterized protein</fullName>
    </submittedName>
</protein>
<dbReference type="CDD" id="cd06257">
    <property type="entry name" value="DnaJ"/>
    <property type="match status" value="1"/>
</dbReference>
<evidence type="ECO:0000313" key="7">
    <source>
        <dbReference type="EMBL" id="KAK6624591.1"/>
    </source>
</evidence>
<reference evidence="7 8" key="1">
    <citation type="submission" date="2023-09" db="EMBL/GenBank/DDBJ databases">
        <title>Genomes of two closely related lineages of the louse Polyplax serrata with different host specificities.</title>
        <authorList>
            <person name="Martinu J."/>
            <person name="Tarabai H."/>
            <person name="Stefka J."/>
            <person name="Hypsa V."/>
        </authorList>
    </citation>
    <scope>NUCLEOTIDE SEQUENCE [LARGE SCALE GENOMIC DNA]</scope>
    <source>
        <strain evidence="7">98ZLc_SE</strain>
    </source>
</reference>
<dbReference type="InterPro" id="IPR036869">
    <property type="entry name" value="J_dom_sf"/>
</dbReference>
<feature type="domain" description="J" evidence="5">
    <location>
        <begin position="153"/>
        <end position="217"/>
    </location>
</feature>
<name>A0ABR1AQ35_POLSC</name>
<dbReference type="InterPro" id="IPR019324">
    <property type="entry name" value="MPP6"/>
</dbReference>
<evidence type="ECO:0000259" key="6">
    <source>
        <dbReference type="PROSITE" id="PS51074"/>
    </source>
</evidence>
<dbReference type="Pfam" id="PF00226">
    <property type="entry name" value="DnaJ"/>
    <property type="match status" value="1"/>
</dbReference>
<dbReference type="InterPro" id="IPR007872">
    <property type="entry name" value="DPH_MB_dom"/>
</dbReference>
<dbReference type="Pfam" id="PF05207">
    <property type="entry name" value="Zn_ribbon_CSL"/>
    <property type="match status" value="1"/>
</dbReference>
<dbReference type="InterPro" id="IPR001623">
    <property type="entry name" value="DnaJ_domain"/>
</dbReference>
<keyword evidence="8" id="KW-1185">Reference proteome</keyword>
<evidence type="ECO:0000256" key="1">
    <source>
        <dbReference type="ARBA" id="ARBA00006169"/>
    </source>
</evidence>
<dbReference type="PRINTS" id="PR00625">
    <property type="entry name" value="JDOMAIN"/>
</dbReference>
<keyword evidence="4" id="KW-0175">Coiled coil</keyword>
<dbReference type="Gene3D" id="1.10.287.110">
    <property type="entry name" value="DnaJ domain"/>
    <property type="match status" value="1"/>
</dbReference>
<feature type="coiled-coil region" evidence="4">
    <location>
        <begin position="84"/>
        <end position="113"/>
    </location>
</feature>
<evidence type="ECO:0000256" key="3">
    <source>
        <dbReference type="ARBA" id="ARBA00023004"/>
    </source>
</evidence>
<sequence length="287" mass="33102">MTAVKSEKKKLSKSILEMKFMKKSKEKFEKEQDDAEGRAAFASEVTQAMRIGGSKIVIEPSFVPCDDLLVGRFSYHGMNPEIERLLLSEKAEKTEEKAKQEENEAEISDLEMARRYSALVGTIGNRFKTKNNKRTSNMSGDVHVELTMVSSSNYYEILGCDRKASLEDIKQSYRERVKRLHPDKSVEKDSREEFLALDKAWKTLRDPTTRREYDMTLSKNELEETPMYCEVDLEEMSHDTEVGEYTYGCRCGGVYVLQESHARESQKLRVSCDECTFHIVVVTKPRR</sequence>
<comment type="caution">
    <text evidence="7">The sequence shown here is derived from an EMBL/GenBank/DDBJ whole genome shotgun (WGS) entry which is preliminary data.</text>
</comment>
<dbReference type="PROSITE" id="PS50076">
    <property type="entry name" value="DNAJ_2"/>
    <property type="match status" value="1"/>
</dbReference>
<dbReference type="SUPFAM" id="SSF46565">
    <property type="entry name" value="Chaperone J-domain"/>
    <property type="match status" value="1"/>
</dbReference>
<dbReference type="PANTHER" id="PTHR13582">
    <property type="entry name" value="M-PHASE PHOSPHOPROTEIN 6"/>
    <property type="match status" value="1"/>
</dbReference>
<organism evidence="7 8">
    <name type="scientific">Polyplax serrata</name>
    <name type="common">Common mouse louse</name>
    <dbReference type="NCBI Taxonomy" id="468196"/>
    <lineage>
        <taxon>Eukaryota</taxon>
        <taxon>Metazoa</taxon>
        <taxon>Ecdysozoa</taxon>
        <taxon>Arthropoda</taxon>
        <taxon>Hexapoda</taxon>
        <taxon>Insecta</taxon>
        <taxon>Pterygota</taxon>
        <taxon>Neoptera</taxon>
        <taxon>Paraneoptera</taxon>
        <taxon>Psocodea</taxon>
        <taxon>Troctomorpha</taxon>
        <taxon>Phthiraptera</taxon>
        <taxon>Anoplura</taxon>
        <taxon>Polyplacidae</taxon>
        <taxon>Polyplax</taxon>
    </lineage>
</organism>
<dbReference type="Pfam" id="PF10175">
    <property type="entry name" value="MPP6"/>
    <property type="match status" value="1"/>
</dbReference>
<feature type="domain" description="DPH-type MB" evidence="6">
    <location>
        <begin position="227"/>
        <end position="284"/>
    </location>
</feature>
<dbReference type="Proteomes" id="UP001359485">
    <property type="component" value="Unassembled WGS sequence"/>
</dbReference>
<comment type="similarity">
    <text evidence="1">Belongs to the DPH4 family.</text>
</comment>
<accession>A0ABR1AQ35</accession>
<evidence type="ECO:0000256" key="2">
    <source>
        <dbReference type="ARBA" id="ARBA00022723"/>
    </source>
</evidence>
<evidence type="ECO:0000313" key="8">
    <source>
        <dbReference type="Proteomes" id="UP001359485"/>
    </source>
</evidence>
<gene>
    <name evidence="7" type="ORF">RUM44_011450</name>
</gene>
<evidence type="ECO:0000259" key="5">
    <source>
        <dbReference type="PROSITE" id="PS50076"/>
    </source>
</evidence>
<keyword evidence="2" id="KW-0479">Metal-binding</keyword>
<evidence type="ECO:0000256" key="4">
    <source>
        <dbReference type="SAM" id="Coils"/>
    </source>
</evidence>